<accession>A0AAD1C1G0</accession>
<dbReference type="Proteomes" id="UP000218554">
    <property type="component" value="Chromosome"/>
</dbReference>
<feature type="transmembrane region" description="Helical" evidence="1">
    <location>
        <begin position="608"/>
        <end position="629"/>
    </location>
</feature>
<feature type="transmembrane region" description="Helical" evidence="1">
    <location>
        <begin position="641"/>
        <end position="670"/>
    </location>
</feature>
<keyword evidence="1" id="KW-1133">Transmembrane helix</keyword>
<dbReference type="RefSeq" id="WP_004421815.1">
    <property type="nucleotide sequence ID" value="NZ_AJMR01000170.1"/>
</dbReference>
<evidence type="ECO:0000256" key="1">
    <source>
        <dbReference type="SAM" id="Phobius"/>
    </source>
</evidence>
<proteinExistence type="predicted"/>
<protein>
    <submittedName>
        <fullName evidence="2">Phage tail length tape-measure protein</fullName>
    </submittedName>
</protein>
<reference evidence="2 3" key="2">
    <citation type="journal article" date="2017" name="Int. J. Syst. Evol. Microbiol.">
        <title>Pseudomonas furukawaii sp. nov., a polychlorinated biphenyl-degrading bacterium isolated from biphenyl-contaminated soil in Japan.</title>
        <authorList>
            <person name="Kimura N."/>
            <person name="Watanabe T."/>
            <person name="Suenaga H."/>
            <person name="Fujihara H."/>
            <person name="Futagami T."/>
            <person name="Goto M."/>
            <person name="Hanada S."/>
            <person name="Hirose J."/>
        </authorList>
    </citation>
    <scope>NUCLEOTIDE SEQUENCE [LARGE SCALE GENOMIC DNA]</scope>
    <source>
        <strain evidence="3">DSM 10086 / NBRC 110670 / KF707</strain>
    </source>
</reference>
<organism evidence="2 3">
    <name type="scientific">Metapseudomonas furukawaii</name>
    <name type="common">Pseudomonas furukawaii</name>
    <dbReference type="NCBI Taxonomy" id="1149133"/>
    <lineage>
        <taxon>Bacteria</taxon>
        <taxon>Pseudomonadati</taxon>
        <taxon>Pseudomonadota</taxon>
        <taxon>Gammaproteobacteria</taxon>
        <taxon>Pseudomonadales</taxon>
        <taxon>Pseudomonadaceae</taxon>
        <taxon>Metapseudomonas</taxon>
    </lineage>
</organism>
<keyword evidence="3" id="KW-1185">Reference proteome</keyword>
<keyword evidence="1" id="KW-0472">Membrane</keyword>
<evidence type="ECO:0000313" key="3">
    <source>
        <dbReference type="Proteomes" id="UP000218554"/>
    </source>
</evidence>
<gene>
    <name evidence="2" type="ORF">KF707C_26890</name>
</gene>
<dbReference type="AlphaFoldDB" id="A0AAD1C1G0"/>
<name>A0AAD1C1G0_METFU</name>
<dbReference type="PANTHER" id="PTHR37813:SF1">
    <property type="entry name" value="FELS-2 PROPHAGE PROTEIN"/>
    <property type="match status" value="1"/>
</dbReference>
<sequence>MANNVLQLRVLLSALDKVSGPLKKIRDGSGNTAKALKATYDQLKALNNQQSDIAAYRKHQAAISATATKLEAAHGKVRQLKAELKKGPVPATFRTDMRKALDAVKGLTDKIQEQRKGLGPYATSLREAGISANKFREHETRLKSEIDATNRSLKTQKDRLAAVSKIQAGIRTARRTYDQRRAFGRSAAMSGAGSMAAAYGIGRGLYAPIREGKHFALEENRIAAFGLGDAASADAIKFAKAMKTYGTSATDNIALVRDAMAVFADVHHAELVAPTLARMKFANEAMFGEEQGADYERKFMDMLKVIELRGGLASADAFKRQANIVQQVLTATGGRVGPEEWLNVIKTGGIAAKGLKDEAFYYQMEPLVQEMGGFRVGTAMMSAYSNLYQGRTTKRAARNLERLGLIDPAKIKHDKAGQISFLDVGAIKGSELFRSNQFEWLEKVLLPQLAAQGITEKNQVLDTLGSIFSNRTASNLFAQMYLQREQIHKNAGLNAGADGIDQLYGKGLQTAQGKELEMLAKRANAYKQMSDTLLPAYLELLETITEAIDGITGWMKENPRATALMLKGLLVVGALAAAFGALALTLASLIAPFAVVSYGMALFRFRGLGLLQLLGALFPSLAGLATALAGPLITALRTVSIALWGLAANPVVLVIAAIVALLVGAAYLIYRNWDRLAPYFQGLWAEVKAGFQDGIGGILNVLGNFNPLGLLYRAMAEAVNYLGANLPVQFAELGNMIVRGLVSGLLNGLSQIKSAIGTLGETTINWFKTKLGIHSPSRVFAALGSDTMAGLAQGLAAGEQGPLAQLGDLAKRMTGIGALTLGMAGSAVAIDNRPPLAHSLRPVQIDSHDSIQIIIQPHQGMDAQAIARAVAQELDKRERARLIRARSALFDRE</sequence>
<dbReference type="KEGG" id="pfuw:KF707C_26890"/>
<dbReference type="PANTHER" id="PTHR37813">
    <property type="entry name" value="FELS-2 PROPHAGE PROTEIN"/>
    <property type="match status" value="1"/>
</dbReference>
<feature type="transmembrane region" description="Helical" evidence="1">
    <location>
        <begin position="569"/>
        <end position="596"/>
    </location>
</feature>
<reference evidence="3" key="1">
    <citation type="submission" date="2015-05" db="EMBL/GenBank/DDBJ databases">
        <title>Draft genome sequencing of a biphenyl-degrading bacterium, Pseudomonas balearica KF707 (=NBRC110670).</title>
        <authorList>
            <person name="Kimura N."/>
            <person name="Hirose J."/>
            <person name="Watanabe T."/>
            <person name="Suenaga H."/>
            <person name="Fujihara H."/>
            <person name="Noguchi M."/>
            <person name="Hashimoto M."/>
            <person name="Shimodaira J."/>
            <person name="Tsuchikane K."/>
            <person name="Hosoyama A."/>
            <person name="Yamazoe A."/>
            <person name="Fujita N."/>
            <person name="Furukawa K."/>
        </authorList>
    </citation>
    <scope>NUCLEOTIDE SEQUENCE [LARGE SCALE GENOMIC DNA]</scope>
    <source>
        <strain evidence="3">DSM 10086 / NBRC 110670 / KF707</strain>
    </source>
</reference>
<keyword evidence="1" id="KW-0812">Transmembrane</keyword>
<evidence type="ECO:0000313" key="2">
    <source>
        <dbReference type="EMBL" id="BAU74377.1"/>
    </source>
</evidence>
<dbReference type="EMBL" id="AP014862">
    <property type="protein sequence ID" value="BAU74377.1"/>
    <property type="molecule type" value="Genomic_DNA"/>
</dbReference>